<dbReference type="EMBL" id="BPQB01000022">
    <property type="protein sequence ID" value="GJE91685.1"/>
    <property type="molecule type" value="Genomic_DNA"/>
</dbReference>
<proteinExistence type="predicted"/>
<accession>A0A9P3GBN2</accession>
<sequence>MNGVLKHNPSVQKAESDGCRRELGWKSRGRRLECRSWVSLDMPQEALQYYSHHTGYRSAYQSSSKLVLHTCADQVCVSDSSSPSNASIEYSGVAENVFQAHTVAPLLFSSSATSKTGAFTLSDDNTDNCGFFALGPCTHTSSIAENKNFVRGMRRSRDIDVRGFRCTYPKPRVSLNAKSQKRREGLPK</sequence>
<reference evidence="1 2" key="1">
    <citation type="submission" date="2021-08" db="EMBL/GenBank/DDBJ databases">
        <title>Draft Genome Sequence of Phanerochaete sordida strain YK-624.</title>
        <authorList>
            <person name="Mori T."/>
            <person name="Dohra H."/>
            <person name="Suzuki T."/>
            <person name="Kawagishi H."/>
            <person name="Hirai H."/>
        </authorList>
    </citation>
    <scope>NUCLEOTIDE SEQUENCE [LARGE SCALE GENOMIC DNA]</scope>
    <source>
        <strain evidence="1 2">YK-624</strain>
    </source>
</reference>
<gene>
    <name evidence="1" type="ORF">PsYK624_078350</name>
</gene>
<comment type="caution">
    <text evidence="1">The sequence shown here is derived from an EMBL/GenBank/DDBJ whole genome shotgun (WGS) entry which is preliminary data.</text>
</comment>
<evidence type="ECO:0000313" key="1">
    <source>
        <dbReference type="EMBL" id="GJE91685.1"/>
    </source>
</evidence>
<evidence type="ECO:0000313" key="2">
    <source>
        <dbReference type="Proteomes" id="UP000703269"/>
    </source>
</evidence>
<dbReference type="AlphaFoldDB" id="A0A9P3GBN2"/>
<organism evidence="1 2">
    <name type="scientific">Phanerochaete sordida</name>
    <dbReference type="NCBI Taxonomy" id="48140"/>
    <lineage>
        <taxon>Eukaryota</taxon>
        <taxon>Fungi</taxon>
        <taxon>Dikarya</taxon>
        <taxon>Basidiomycota</taxon>
        <taxon>Agaricomycotina</taxon>
        <taxon>Agaricomycetes</taxon>
        <taxon>Polyporales</taxon>
        <taxon>Phanerochaetaceae</taxon>
        <taxon>Phanerochaete</taxon>
    </lineage>
</organism>
<keyword evidence="2" id="KW-1185">Reference proteome</keyword>
<dbReference type="Proteomes" id="UP000703269">
    <property type="component" value="Unassembled WGS sequence"/>
</dbReference>
<protein>
    <submittedName>
        <fullName evidence="1">Uncharacterized protein</fullName>
    </submittedName>
</protein>
<name>A0A9P3GBN2_9APHY</name>